<evidence type="ECO:0000256" key="1">
    <source>
        <dbReference type="ARBA" id="ARBA00001165"/>
    </source>
</evidence>
<dbReference type="Proteomes" id="UP000093858">
    <property type="component" value="Unassembled WGS sequence"/>
</dbReference>
<evidence type="ECO:0000256" key="2">
    <source>
        <dbReference type="ARBA" id="ARBA00004892"/>
    </source>
</evidence>
<dbReference type="EC" id="5.3.1.12" evidence="4 7"/>
<evidence type="ECO:0000256" key="4">
    <source>
        <dbReference type="ARBA" id="ARBA00012546"/>
    </source>
</evidence>
<evidence type="ECO:0000256" key="5">
    <source>
        <dbReference type="ARBA" id="ARBA00020555"/>
    </source>
</evidence>
<dbReference type="InterPro" id="IPR003766">
    <property type="entry name" value="Uronate_isomerase"/>
</dbReference>
<sequence>MSSPALSLHPDRLLPAEPGMRAIARRLYAQVAALPIVSPHGHTDPAWFAEDAAFANATELLLVPDHYVFRMLYSQGVDLDALGIPRADGSRAAVDPRAAWRVFAERFHLLRGTPSALWLNHVFHEVFGLRVRLDAASADLYYDRIGEALQTAAFRPRALFDRFGIEVIATTESPLDPLQQHAAIRASGWSGRVITAYRPDAVIDPEHEQFPDALRRFGELTGEDVYAWDGYLRAHRQRRAFFAQMGATSTDHGHPSAATADLSAAAAARLFARVRDGSASAEDAELFRAQMLTEMAAMSVDDGLVMQLHPGCFRNHNRTLFARYGRDKGADLPLRTDYVHALKPLLDRFGNTPGFTLILFTLDESTYARELAPLAGHYPALLLGPAWWFHDAPEGMWRFREQTLASAGFYNTVGFNDDTRAFLSIPARHDVARRVDCAFLAKLVAEHRLDEDEAAEVALDLAYRLPKRAYRL</sequence>
<dbReference type="InterPro" id="IPR032466">
    <property type="entry name" value="Metal_Hydrolase"/>
</dbReference>
<comment type="catalytic activity">
    <reaction evidence="7">
        <text>aldehydo-D-galacturonate = keto-D-tagaturonate</text>
        <dbReference type="Rhea" id="RHEA:27702"/>
        <dbReference type="ChEBI" id="CHEBI:12952"/>
        <dbReference type="ChEBI" id="CHEBI:17886"/>
    </reaction>
</comment>
<dbReference type="HAMAP" id="MF_00675">
    <property type="entry name" value="UxaC"/>
    <property type="match status" value="1"/>
</dbReference>
<reference evidence="8 9" key="1">
    <citation type="submission" date="2016-04" db="EMBL/GenBank/DDBJ databases">
        <title>Xanthomonas translucens phylogeny.</title>
        <authorList>
            <person name="Langlois P."/>
        </authorList>
    </citation>
    <scope>NUCLEOTIDE SEQUENCE [LARGE SCALE GENOMIC DNA]</scope>
    <source>
        <strain evidence="8 9">B99</strain>
    </source>
</reference>
<dbReference type="Gene3D" id="1.10.2020.10">
    <property type="entry name" value="uronate isomerase, domain 2, chain A"/>
    <property type="match status" value="1"/>
</dbReference>
<dbReference type="SUPFAM" id="SSF51556">
    <property type="entry name" value="Metallo-dependent hydrolases"/>
    <property type="match status" value="1"/>
</dbReference>
<organism evidence="8 9">
    <name type="scientific">Xanthomonas graminis pv. poae</name>
    <dbReference type="NCBI Taxonomy" id="227946"/>
    <lineage>
        <taxon>Bacteria</taxon>
        <taxon>Pseudomonadati</taxon>
        <taxon>Pseudomonadota</taxon>
        <taxon>Gammaproteobacteria</taxon>
        <taxon>Lysobacterales</taxon>
        <taxon>Lysobacteraceae</taxon>
        <taxon>Xanthomonas</taxon>
        <taxon>Xanthomonas translucens group</taxon>
        <taxon>Xanthomonas graminis</taxon>
    </lineage>
</organism>
<dbReference type="Gene3D" id="3.20.20.140">
    <property type="entry name" value="Metal-dependent hydrolases"/>
    <property type="match status" value="1"/>
</dbReference>
<evidence type="ECO:0000256" key="3">
    <source>
        <dbReference type="ARBA" id="ARBA00008397"/>
    </source>
</evidence>
<dbReference type="PANTHER" id="PTHR30068:SF4">
    <property type="entry name" value="URONATE ISOMERASE"/>
    <property type="match status" value="1"/>
</dbReference>
<dbReference type="GO" id="GO:0008880">
    <property type="term" value="F:glucuronate isomerase activity"/>
    <property type="evidence" value="ECO:0007669"/>
    <property type="project" value="UniProtKB-UniRule"/>
</dbReference>
<dbReference type="Pfam" id="PF02614">
    <property type="entry name" value="UxaC"/>
    <property type="match status" value="1"/>
</dbReference>
<comment type="caution">
    <text evidence="8">The sequence shown here is derived from an EMBL/GenBank/DDBJ whole genome shotgun (WGS) entry which is preliminary data.</text>
</comment>
<dbReference type="RefSeq" id="WP_064540259.1">
    <property type="nucleotide sequence ID" value="NZ_LWSU01000225.1"/>
</dbReference>
<evidence type="ECO:0000313" key="8">
    <source>
        <dbReference type="EMBL" id="OAX54646.1"/>
    </source>
</evidence>
<evidence type="ECO:0000313" key="9">
    <source>
        <dbReference type="Proteomes" id="UP000093858"/>
    </source>
</evidence>
<dbReference type="GO" id="GO:0019698">
    <property type="term" value="P:D-galacturonate catabolic process"/>
    <property type="evidence" value="ECO:0007669"/>
    <property type="project" value="TreeGrafter"/>
</dbReference>
<dbReference type="EMBL" id="LWSU01000225">
    <property type="protein sequence ID" value="OAX54646.1"/>
    <property type="molecule type" value="Genomic_DNA"/>
</dbReference>
<comment type="pathway">
    <text evidence="2 7">Carbohydrate metabolism; pentose and glucuronate interconversion.</text>
</comment>
<comment type="similarity">
    <text evidence="3 7">Belongs to the metallo-dependent hydrolases superfamily. Uronate isomerase family.</text>
</comment>
<evidence type="ECO:0000256" key="6">
    <source>
        <dbReference type="ARBA" id="ARBA00023235"/>
    </source>
</evidence>
<dbReference type="PANTHER" id="PTHR30068">
    <property type="entry name" value="URONATE ISOMERASE"/>
    <property type="match status" value="1"/>
</dbReference>
<dbReference type="GO" id="GO:0042840">
    <property type="term" value="P:D-glucuronate catabolic process"/>
    <property type="evidence" value="ECO:0007669"/>
    <property type="project" value="TreeGrafter"/>
</dbReference>
<gene>
    <name evidence="7" type="primary">uxaC</name>
    <name evidence="8" type="ORF">A6R73_03130</name>
</gene>
<proteinExistence type="inferred from homology"/>
<dbReference type="NCBIfam" id="NF002794">
    <property type="entry name" value="PRK02925.1"/>
    <property type="match status" value="1"/>
</dbReference>
<accession>A0A199P0X4</accession>
<protein>
    <recommendedName>
        <fullName evidence="5 7">Uronate isomerase</fullName>
        <ecNumber evidence="4 7">5.3.1.12</ecNumber>
    </recommendedName>
    <alternativeName>
        <fullName evidence="7">Glucuronate isomerase</fullName>
    </alternativeName>
    <alternativeName>
        <fullName evidence="7">Uronic isomerase</fullName>
    </alternativeName>
</protein>
<dbReference type="AlphaFoldDB" id="A0A199P0X4"/>
<evidence type="ECO:0000256" key="7">
    <source>
        <dbReference type="HAMAP-Rule" id="MF_00675"/>
    </source>
</evidence>
<keyword evidence="6 7" id="KW-0413">Isomerase</keyword>
<dbReference type="UniPathway" id="UPA00246"/>
<comment type="catalytic activity">
    <reaction evidence="1 7">
        <text>D-glucuronate = D-fructuronate</text>
        <dbReference type="Rhea" id="RHEA:13049"/>
        <dbReference type="ChEBI" id="CHEBI:58720"/>
        <dbReference type="ChEBI" id="CHEBI:59863"/>
        <dbReference type="EC" id="5.3.1.12"/>
    </reaction>
</comment>
<name>A0A199P0X4_9XANT</name>